<dbReference type="GO" id="GO:0005829">
    <property type="term" value="C:cytosol"/>
    <property type="evidence" value="ECO:0007669"/>
    <property type="project" value="TreeGrafter"/>
</dbReference>
<dbReference type="OrthoDB" id="3189065at2"/>
<evidence type="ECO:0000256" key="1">
    <source>
        <dbReference type="ARBA" id="ARBA00004984"/>
    </source>
</evidence>
<evidence type="ECO:0000256" key="3">
    <source>
        <dbReference type="ARBA" id="ARBA00012781"/>
    </source>
</evidence>
<dbReference type="EMBL" id="WBMT01000002">
    <property type="protein sequence ID" value="KAB2351587.1"/>
    <property type="molecule type" value="Genomic_DNA"/>
</dbReference>
<dbReference type="PANTHER" id="PTHR11271:SF6">
    <property type="entry name" value="GUANINE DEAMINASE"/>
    <property type="match status" value="1"/>
</dbReference>
<dbReference type="Pfam" id="PF01979">
    <property type="entry name" value="Amidohydro_1"/>
    <property type="match status" value="1"/>
</dbReference>
<evidence type="ECO:0000313" key="10">
    <source>
        <dbReference type="EMBL" id="KAB2351587.1"/>
    </source>
</evidence>
<dbReference type="NCBIfam" id="TIGR02967">
    <property type="entry name" value="guan_deamin"/>
    <property type="match status" value="1"/>
</dbReference>
<comment type="function">
    <text evidence="8">Catalyzes the hydrolytic deamination of guanine, producing xanthine and ammonia.</text>
</comment>
<gene>
    <name evidence="10" type="primary">guaD</name>
    <name evidence="10" type="ORF">F8566_05005</name>
</gene>
<dbReference type="AlphaFoldDB" id="A0A6H9YWF7"/>
<keyword evidence="5 8" id="KW-0378">Hydrolase</keyword>
<dbReference type="UniPathway" id="UPA00603">
    <property type="reaction ID" value="UER00660"/>
</dbReference>
<comment type="similarity">
    <text evidence="2 8">Belongs to the metallo-dependent hydrolases superfamily. ATZ/TRZ family.</text>
</comment>
<dbReference type="InterPro" id="IPR051607">
    <property type="entry name" value="Metallo-dep_hydrolases"/>
</dbReference>
<dbReference type="InterPro" id="IPR006680">
    <property type="entry name" value="Amidohydro-rel"/>
</dbReference>
<evidence type="ECO:0000256" key="7">
    <source>
        <dbReference type="NCBIfam" id="TIGR02967"/>
    </source>
</evidence>
<evidence type="ECO:0000256" key="6">
    <source>
        <dbReference type="ARBA" id="ARBA00022833"/>
    </source>
</evidence>
<keyword evidence="6 8" id="KW-0862">Zinc</keyword>
<dbReference type="SUPFAM" id="SSF51556">
    <property type="entry name" value="Metallo-dependent hydrolases"/>
    <property type="match status" value="1"/>
</dbReference>
<dbReference type="Proteomes" id="UP000468735">
    <property type="component" value="Unassembled WGS sequence"/>
</dbReference>
<dbReference type="Gene3D" id="2.30.40.10">
    <property type="entry name" value="Urease, subunit C, domain 1"/>
    <property type="match status" value="1"/>
</dbReference>
<dbReference type="InterPro" id="IPR011059">
    <property type="entry name" value="Metal-dep_hydrolase_composite"/>
</dbReference>
<evidence type="ECO:0000259" key="9">
    <source>
        <dbReference type="Pfam" id="PF01979"/>
    </source>
</evidence>
<dbReference type="PANTHER" id="PTHR11271">
    <property type="entry name" value="GUANINE DEAMINASE"/>
    <property type="match status" value="1"/>
</dbReference>
<keyword evidence="4 8" id="KW-0479">Metal-binding</keyword>
<organism evidence="10 11">
    <name type="scientific">Actinomadura rudentiformis</name>
    <dbReference type="NCBI Taxonomy" id="359158"/>
    <lineage>
        <taxon>Bacteria</taxon>
        <taxon>Bacillati</taxon>
        <taxon>Actinomycetota</taxon>
        <taxon>Actinomycetes</taxon>
        <taxon>Streptosporangiales</taxon>
        <taxon>Thermomonosporaceae</taxon>
        <taxon>Actinomadura</taxon>
    </lineage>
</organism>
<dbReference type="GO" id="GO:0008892">
    <property type="term" value="F:guanine deaminase activity"/>
    <property type="evidence" value="ECO:0007669"/>
    <property type="project" value="UniProtKB-UniRule"/>
</dbReference>
<comment type="pathway">
    <text evidence="1 8">Purine metabolism; guanine degradation; xanthine from guanine: step 1/1.</text>
</comment>
<dbReference type="InterPro" id="IPR032466">
    <property type="entry name" value="Metal_Hydrolase"/>
</dbReference>
<dbReference type="GO" id="GO:0006147">
    <property type="term" value="P:guanine catabolic process"/>
    <property type="evidence" value="ECO:0007669"/>
    <property type="project" value="UniProtKB-UniRule"/>
</dbReference>
<dbReference type="InterPro" id="IPR014311">
    <property type="entry name" value="Guanine_deaminase"/>
</dbReference>
<evidence type="ECO:0000256" key="4">
    <source>
        <dbReference type="ARBA" id="ARBA00022723"/>
    </source>
</evidence>
<name>A0A6H9YWF7_9ACTN</name>
<reference evidence="10 11" key="1">
    <citation type="submission" date="2019-09" db="EMBL/GenBank/DDBJ databases">
        <title>Actinomadura physcomitrii sp. nov., a novel actinomycete isolated from moss [Physcomitrium sphaericum (Ludw) Fuernr].</title>
        <authorList>
            <person name="Zhuang X."/>
            <person name="Liu C."/>
        </authorList>
    </citation>
    <scope>NUCLEOTIDE SEQUENCE [LARGE SCALE GENOMIC DNA]</scope>
    <source>
        <strain evidence="10 11">HMC1</strain>
    </source>
</reference>
<comment type="cofactor">
    <cofactor evidence="8">
        <name>Zn(2+)</name>
        <dbReference type="ChEBI" id="CHEBI:29105"/>
    </cofactor>
    <text evidence="8">Binds 1 zinc ion per subunit.</text>
</comment>
<comment type="catalytic activity">
    <reaction evidence="8">
        <text>guanine + H2O + H(+) = xanthine + NH4(+)</text>
        <dbReference type="Rhea" id="RHEA:14665"/>
        <dbReference type="ChEBI" id="CHEBI:15377"/>
        <dbReference type="ChEBI" id="CHEBI:15378"/>
        <dbReference type="ChEBI" id="CHEBI:16235"/>
        <dbReference type="ChEBI" id="CHEBI:17712"/>
        <dbReference type="ChEBI" id="CHEBI:28938"/>
        <dbReference type="EC" id="3.5.4.3"/>
    </reaction>
</comment>
<protein>
    <recommendedName>
        <fullName evidence="3 7">Guanine deaminase</fullName>
        <shortName evidence="8">Guanase</shortName>
        <ecNumber evidence="3 7">3.5.4.3</ecNumber>
    </recommendedName>
    <alternativeName>
        <fullName evidence="8">Guanine aminohydrolase</fullName>
    </alternativeName>
</protein>
<evidence type="ECO:0000256" key="5">
    <source>
        <dbReference type="ARBA" id="ARBA00022801"/>
    </source>
</evidence>
<dbReference type="EC" id="3.5.4.3" evidence="3 7"/>
<accession>A0A6H9YWF7</accession>
<evidence type="ECO:0000256" key="8">
    <source>
        <dbReference type="RuleBase" id="RU366009"/>
    </source>
</evidence>
<dbReference type="Gene3D" id="3.20.20.140">
    <property type="entry name" value="Metal-dependent hydrolases"/>
    <property type="match status" value="1"/>
</dbReference>
<evidence type="ECO:0000313" key="11">
    <source>
        <dbReference type="Proteomes" id="UP000468735"/>
    </source>
</evidence>
<dbReference type="SUPFAM" id="SSF51338">
    <property type="entry name" value="Composite domain of metallo-dependent hydrolases"/>
    <property type="match status" value="1"/>
</dbReference>
<feature type="domain" description="Amidohydrolase-related" evidence="9">
    <location>
        <begin position="94"/>
        <end position="476"/>
    </location>
</feature>
<proteinExistence type="inferred from homology"/>
<dbReference type="GO" id="GO:0008270">
    <property type="term" value="F:zinc ion binding"/>
    <property type="evidence" value="ECO:0007669"/>
    <property type="project" value="UniProtKB-UniRule"/>
</dbReference>
<comment type="caution">
    <text evidence="10">The sequence shown here is derived from an EMBL/GenBank/DDBJ whole genome shotgun (WGS) entry which is preliminary data.</text>
</comment>
<dbReference type="NCBIfam" id="NF006679">
    <property type="entry name" value="PRK09228.1"/>
    <property type="match status" value="1"/>
</dbReference>
<evidence type="ECO:0000256" key="2">
    <source>
        <dbReference type="ARBA" id="ARBA00006745"/>
    </source>
</evidence>
<sequence length="493" mass="54058">MFDPRCIDEVGARGRAIRPDVVERGWRADVTKAYRGTILHFTGDPAGGGGNIHLLEDGALVVNEQGLINQVSPWVELPDELRAEAVQDYCDDLILPGFVDTHIHSGQIDAIASPGGDLRDWLESYVYPAERRFADEEYARRAAGDFLDTLLAAGTTTACVHTTTYKASTDAFFAAAYERDLRMVAGKVLMDAGGRADGGPVPDDYLDTDVRQAEDDCRELIDAWHGKGRGLYAITPRFGPTSTVEALRMAGRLFQEYADSGEPIWAQAHLAETRDEVDTVLERFIALKPRSYLDVYDKCGLVGPRSVWAHCLWPDNVYRSGLGGGRDWRLLKERQAGVAFCPTSNLFLGSGLFPLARTRRAGVRVGLGTDVGGGTSFSMLETLNEAYKVMALQGDYLSALRGFYLATRGGAEALHLEDRIGGFQPGNEADFVVLDFAATPLLERRTDAAEGLVERLFALATLGDERATKATYVLGRRAWTSDESHPDHGHPRR</sequence>
<keyword evidence="11" id="KW-1185">Reference proteome</keyword>